<dbReference type="InterPro" id="IPR011059">
    <property type="entry name" value="Metal-dep_hydrolase_composite"/>
</dbReference>
<evidence type="ECO:0000256" key="4">
    <source>
        <dbReference type="ARBA" id="ARBA00023277"/>
    </source>
</evidence>
<comment type="caution">
    <text evidence="7">The sequence shown here is derived from an EMBL/GenBank/DDBJ whole genome shotgun (WGS) entry which is preliminary data.</text>
</comment>
<accession>A0ABR7MCU3</accession>
<sequence length="359" mass="39188">MSNATSTRFFNGRIFTGDEWLNEAVITVNEGFIHSVHSDGYADKQQDLQGAMMVPAFIDIQIYGGNGQLFGVHPTVEALQATVDYSRAGGAHLILPTVATNTNEVAFAAIDAVRQYWNAGGTGVFGLHLEGPFLNLLKKGAHTAEHLQEPDMENIRKLVDYGKGIVKMMTIAPELFSDEGLRYLQDAGIILSAGHSNATYEQAGQAFKKGIRTCTHLFNAMSSFQHRAPGLVGAIFDHPTVMSSMVTDGYHVDPAAMRIAKKIMGDRLFIITDAVTTNNEGTYKHQLNGDRYTLPDGTLSGSALTMASAVCFSINRAGIDDQEAFRMASLYPARVLGIDNEWGRIAPGYRAEWFLMQSL</sequence>
<dbReference type="SUPFAM" id="SSF51556">
    <property type="entry name" value="Metallo-dependent hydrolases"/>
    <property type="match status" value="1"/>
</dbReference>
<organism evidence="7 8">
    <name type="scientific">Flavihumibacter stibioxidans</name>
    <dbReference type="NCBI Taxonomy" id="1834163"/>
    <lineage>
        <taxon>Bacteria</taxon>
        <taxon>Pseudomonadati</taxon>
        <taxon>Bacteroidota</taxon>
        <taxon>Chitinophagia</taxon>
        <taxon>Chitinophagales</taxon>
        <taxon>Chitinophagaceae</taxon>
        <taxon>Flavihumibacter</taxon>
    </lineage>
</organism>
<comment type="similarity">
    <text evidence="1 5">Belongs to the metallo-dependent hydrolases superfamily. NagA family.</text>
</comment>
<evidence type="ECO:0000256" key="3">
    <source>
        <dbReference type="ARBA" id="ARBA00022801"/>
    </source>
</evidence>
<keyword evidence="4 5" id="KW-0119">Carbohydrate metabolism</keyword>
<dbReference type="EMBL" id="MBUA01000029">
    <property type="protein sequence ID" value="MBC6492845.1"/>
    <property type="molecule type" value="Genomic_DNA"/>
</dbReference>
<keyword evidence="2" id="KW-0479">Metal-binding</keyword>
<reference evidence="7 8" key="1">
    <citation type="submission" date="2016-07" db="EMBL/GenBank/DDBJ databases">
        <title>Genome analysis of Flavihumibacter stibioxidans YS-17.</title>
        <authorList>
            <person name="Shi K."/>
            <person name="Han Y."/>
            <person name="Wang G."/>
        </authorList>
    </citation>
    <scope>NUCLEOTIDE SEQUENCE [LARGE SCALE GENOMIC DNA]</scope>
    <source>
        <strain evidence="7 8">YS-17</strain>
    </source>
</reference>
<protein>
    <submittedName>
        <fullName evidence="7">N-acetylglucosamine-6-phosphate deacetylase</fullName>
    </submittedName>
</protein>
<dbReference type="InterPro" id="IPR006680">
    <property type="entry name" value="Amidohydro-rel"/>
</dbReference>
<dbReference type="SUPFAM" id="SSF51338">
    <property type="entry name" value="Composite domain of metallo-dependent hydrolases"/>
    <property type="match status" value="1"/>
</dbReference>
<dbReference type="PANTHER" id="PTHR11113:SF14">
    <property type="entry name" value="N-ACETYLGLUCOSAMINE-6-PHOSPHATE DEACETYLASE"/>
    <property type="match status" value="1"/>
</dbReference>
<dbReference type="Proteomes" id="UP000765802">
    <property type="component" value="Unassembled WGS sequence"/>
</dbReference>
<dbReference type="PANTHER" id="PTHR11113">
    <property type="entry name" value="N-ACETYLGLUCOSAMINE-6-PHOSPHATE DEACETYLASE"/>
    <property type="match status" value="1"/>
</dbReference>
<dbReference type="Pfam" id="PF01979">
    <property type="entry name" value="Amidohydro_1"/>
    <property type="match status" value="1"/>
</dbReference>
<proteinExistence type="inferred from homology"/>
<dbReference type="InterPro" id="IPR032466">
    <property type="entry name" value="Metal_Hydrolase"/>
</dbReference>
<dbReference type="RefSeq" id="WP_187258155.1">
    <property type="nucleotide sequence ID" value="NZ_JBHULF010000019.1"/>
</dbReference>
<keyword evidence="3 5" id="KW-0378">Hydrolase</keyword>
<evidence type="ECO:0000256" key="5">
    <source>
        <dbReference type="PIRNR" id="PIRNR038994"/>
    </source>
</evidence>
<dbReference type="Gene3D" id="3.20.20.140">
    <property type="entry name" value="Metal-dependent hydrolases"/>
    <property type="match status" value="1"/>
</dbReference>
<evidence type="ECO:0000313" key="8">
    <source>
        <dbReference type="Proteomes" id="UP000765802"/>
    </source>
</evidence>
<feature type="domain" description="Amidohydrolase-related" evidence="6">
    <location>
        <begin position="52"/>
        <end position="352"/>
    </location>
</feature>
<evidence type="ECO:0000313" key="7">
    <source>
        <dbReference type="EMBL" id="MBC6492845.1"/>
    </source>
</evidence>
<evidence type="ECO:0000256" key="2">
    <source>
        <dbReference type="ARBA" id="ARBA00022723"/>
    </source>
</evidence>
<name>A0ABR7MCU3_9BACT</name>
<evidence type="ECO:0000259" key="6">
    <source>
        <dbReference type="Pfam" id="PF01979"/>
    </source>
</evidence>
<dbReference type="PIRSF" id="PIRSF038994">
    <property type="entry name" value="NagA"/>
    <property type="match status" value="1"/>
</dbReference>
<keyword evidence="8" id="KW-1185">Reference proteome</keyword>
<dbReference type="NCBIfam" id="TIGR00221">
    <property type="entry name" value="nagA"/>
    <property type="match status" value="1"/>
</dbReference>
<dbReference type="InterPro" id="IPR003764">
    <property type="entry name" value="GlcNAc_6-P_deAcase"/>
</dbReference>
<dbReference type="Gene3D" id="2.30.40.10">
    <property type="entry name" value="Urease, subunit C, domain 1"/>
    <property type="match status" value="1"/>
</dbReference>
<gene>
    <name evidence="7" type="ORF">BC349_17445</name>
</gene>
<evidence type="ECO:0000256" key="1">
    <source>
        <dbReference type="ARBA" id="ARBA00010716"/>
    </source>
</evidence>